<gene>
    <name evidence="1" type="ORF">ABIC99_001078</name>
    <name evidence="2" type="ORF">EWH46_08115</name>
</gene>
<dbReference type="KEGG" id="snn:EWH46_08115"/>
<dbReference type="EMBL" id="JBEPLS010000003">
    <property type="protein sequence ID" value="MET3603294.1"/>
    <property type="molecule type" value="Genomic_DNA"/>
</dbReference>
<dbReference type="AlphaFoldDB" id="A0A5C1Q2B2"/>
<dbReference type="GO" id="GO:0020037">
    <property type="term" value="F:heme binding"/>
    <property type="evidence" value="ECO:0007669"/>
    <property type="project" value="InterPro"/>
</dbReference>
<evidence type="ECO:0000313" key="1">
    <source>
        <dbReference type="EMBL" id="MET3603294.1"/>
    </source>
</evidence>
<dbReference type="RefSeq" id="WP_149503466.1">
    <property type="nucleotide sequence ID" value="NZ_CP035708.1"/>
</dbReference>
<dbReference type="OrthoDB" id="7266652at2"/>
<evidence type="ECO:0000313" key="2">
    <source>
        <dbReference type="EMBL" id="QEN00744.1"/>
    </source>
</evidence>
<dbReference type="Proteomes" id="UP001549111">
    <property type="component" value="Unassembled WGS sequence"/>
</dbReference>
<keyword evidence="4" id="KW-1185">Reference proteome</keyword>
<organism evidence="2 3">
    <name type="scientific">Sphaerotilus sulfidivorans</name>
    <dbReference type="NCBI Taxonomy" id="639200"/>
    <lineage>
        <taxon>Bacteria</taxon>
        <taxon>Pseudomonadati</taxon>
        <taxon>Pseudomonadota</taxon>
        <taxon>Betaproteobacteria</taxon>
        <taxon>Burkholderiales</taxon>
        <taxon>Sphaerotilaceae</taxon>
        <taxon>Sphaerotilus</taxon>
    </lineage>
</organism>
<protein>
    <submittedName>
        <fullName evidence="2">Uncharacterized protein</fullName>
    </submittedName>
</protein>
<proteinExistence type="predicted"/>
<reference evidence="1 4" key="2">
    <citation type="submission" date="2024-06" db="EMBL/GenBank/DDBJ databases">
        <title>Genomic Encyclopedia of Type Strains, Phase IV (KMG-IV): sequencing the most valuable type-strain genomes for metagenomic binning, comparative biology and taxonomic classification.</title>
        <authorList>
            <person name="Goeker M."/>
        </authorList>
    </citation>
    <scope>NUCLEOTIDE SEQUENCE [LARGE SCALE GENOMIC DNA]</scope>
    <source>
        <strain evidence="1 4">D-501</strain>
    </source>
</reference>
<dbReference type="InterPro" id="IPR024096">
    <property type="entry name" value="NO_sig/Golgi_transp_ligand-bd"/>
</dbReference>
<sequence length="170" mass="19030">MLGLLVSELVGMVEARHGAVMADVLMFATDVPARDPVQPLDGYPAEQLEVLIDALALRTGESPRELVRVFASRLVRRIQHVHPTLYQRHADLLDPLLLPAQDLPLPPARPASDLARREIEILFGDRCEVQRLVDGLQQDIARLPLQRRAGSGRHAIVSDHPKRKFRQIPT</sequence>
<dbReference type="InterPro" id="IPR038158">
    <property type="entry name" value="H-NOX_domain_sf"/>
</dbReference>
<reference evidence="2 3" key="1">
    <citation type="submission" date="2019-02" db="EMBL/GenBank/DDBJ databases">
        <title>Complete Genome Sequence and Methylome Analysis of Sphaerotilus natans subsp. sulfidivorans D-507.</title>
        <authorList>
            <person name="Fomenkov A."/>
            <person name="Gridneva E."/>
            <person name="Smolyakov D."/>
            <person name="Dubinina G."/>
            <person name="Vincze T."/>
            <person name="Grabovich M."/>
            <person name="Roberts R.J."/>
        </authorList>
    </citation>
    <scope>NUCLEOTIDE SEQUENCE [LARGE SCALE GENOMIC DNA]</scope>
    <source>
        <strain evidence="2 3">D-507</strain>
    </source>
</reference>
<dbReference type="Proteomes" id="UP000323522">
    <property type="component" value="Chromosome"/>
</dbReference>
<dbReference type="SUPFAM" id="SSF111126">
    <property type="entry name" value="Ligand-binding domain in the NO signalling and Golgi transport"/>
    <property type="match status" value="1"/>
</dbReference>
<dbReference type="Gene3D" id="3.90.1520.10">
    <property type="entry name" value="H-NOX domain"/>
    <property type="match status" value="1"/>
</dbReference>
<name>A0A5C1Q2B2_9BURK</name>
<evidence type="ECO:0000313" key="3">
    <source>
        <dbReference type="Proteomes" id="UP000323522"/>
    </source>
</evidence>
<accession>A0A5C1Q2B2</accession>
<evidence type="ECO:0000313" key="4">
    <source>
        <dbReference type="Proteomes" id="UP001549111"/>
    </source>
</evidence>
<dbReference type="EMBL" id="CP035708">
    <property type="protein sequence ID" value="QEN00744.1"/>
    <property type="molecule type" value="Genomic_DNA"/>
</dbReference>